<evidence type="ECO:0000313" key="2">
    <source>
        <dbReference type="Proteomes" id="UP001368270"/>
    </source>
</evidence>
<dbReference type="Proteomes" id="UP001368270">
    <property type="component" value="Unassembled WGS sequence"/>
</dbReference>
<organism evidence="1 2">
    <name type="scientific">Cognatishimia coralii</name>
    <dbReference type="NCBI Taxonomy" id="3083254"/>
    <lineage>
        <taxon>Bacteria</taxon>
        <taxon>Pseudomonadati</taxon>
        <taxon>Pseudomonadota</taxon>
        <taxon>Alphaproteobacteria</taxon>
        <taxon>Rhodobacterales</taxon>
        <taxon>Paracoccaceae</taxon>
        <taxon>Cognatishimia</taxon>
    </lineage>
</organism>
<accession>A0ABU8QL67</accession>
<dbReference type="RefSeq" id="WP_303963341.1">
    <property type="nucleotide sequence ID" value="NZ_JBBGAZ010000018.1"/>
</dbReference>
<name>A0ABU8QL67_9RHOB</name>
<reference evidence="1 2" key="1">
    <citation type="submission" date="2024-03" db="EMBL/GenBank/DDBJ databases">
        <title>Cognatishimia coralii sp. nov., a marine bacterium isolated from coral surrounding seawater.</title>
        <authorList>
            <person name="Liu X."/>
            <person name="Liu S."/>
            <person name="Sun H."/>
            <person name="Zhang Y."/>
        </authorList>
    </citation>
    <scope>NUCLEOTIDE SEQUENCE [LARGE SCALE GENOMIC DNA]</scope>
    <source>
        <strain evidence="1 2">D5M38</strain>
    </source>
</reference>
<keyword evidence="2" id="KW-1185">Reference proteome</keyword>
<proteinExistence type="predicted"/>
<dbReference type="EMBL" id="JBBGAZ010000018">
    <property type="protein sequence ID" value="MEJ5220158.1"/>
    <property type="molecule type" value="Genomic_DNA"/>
</dbReference>
<evidence type="ECO:0000313" key="1">
    <source>
        <dbReference type="EMBL" id="MEJ5220158.1"/>
    </source>
</evidence>
<comment type="caution">
    <text evidence="1">The sequence shown here is derived from an EMBL/GenBank/DDBJ whole genome shotgun (WGS) entry which is preliminary data.</text>
</comment>
<protein>
    <submittedName>
        <fullName evidence="1">Uncharacterized protein</fullName>
    </submittedName>
</protein>
<sequence>MDMNSDFKLQLFGSVAKDDFPALSAALKLAKVEFEGRDTLLDLIVNGAGSFLTLKEEDLLTLESCLIKVLVGLGISFTLIWGATATRVPGIMTFSAQSGKRAMVAGLADQPEVVQMPNAYQEPMALAA</sequence>
<gene>
    <name evidence="1" type="ORF">WG622_18030</name>
</gene>